<evidence type="ECO:0000313" key="2">
    <source>
        <dbReference type="Proteomes" id="UP001482620"/>
    </source>
</evidence>
<sequence length="107" mass="12877">MNRQDRNWSERLTTTLKELQERFRCSTISCILYSSGLWSRVEENIQTPKTLWKNKLWSDKTKLELLAPTQWWWQASIMLWGYVYSDETRSFVSYSTYQSVLTPNLQV</sequence>
<accession>A0ABV0TUU6</accession>
<dbReference type="Proteomes" id="UP001482620">
    <property type="component" value="Unassembled WGS sequence"/>
</dbReference>
<protein>
    <submittedName>
        <fullName evidence="1">Uncharacterized protein</fullName>
    </submittedName>
</protein>
<name>A0ABV0TUU6_9TELE</name>
<gene>
    <name evidence="1" type="ORF">ILYODFUR_015237</name>
</gene>
<organism evidence="1 2">
    <name type="scientific">Ilyodon furcidens</name>
    <name type="common">goldbreast splitfin</name>
    <dbReference type="NCBI Taxonomy" id="33524"/>
    <lineage>
        <taxon>Eukaryota</taxon>
        <taxon>Metazoa</taxon>
        <taxon>Chordata</taxon>
        <taxon>Craniata</taxon>
        <taxon>Vertebrata</taxon>
        <taxon>Euteleostomi</taxon>
        <taxon>Actinopterygii</taxon>
        <taxon>Neopterygii</taxon>
        <taxon>Teleostei</taxon>
        <taxon>Neoteleostei</taxon>
        <taxon>Acanthomorphata</taxon>
        <taxon>Ovalentaria</taxon>
        <taxon>Atherinomorphae</taxon>
        <taxon>Cyprinodontiformes</taxon>
        <taxon>Goodeidae</taxon>
        <taxon>Ilyodon</taxon>
    </lineage>
</organism>
<dbReference type="EMBL" id="JAHRIQ010047668">
    <property type="protein sequence ID" value="MEQ2236687.1"/>
    <property type="molecule type" value="Genomic_DNA"/>
</dbReference>
<keyword evidence="2" id="KW-1185">Reference proteome</keyword>
<reference evidence="1 2" key="1">
    <citation type="submission" date="2021-06" db="EMBL/GenBank/DDBJ databases">
        <authorList>
            <person name="Palmer J.M."/>
        </authorList>
    </citation>
    <scope>NUCLEOTIDE SEQUENCE [LARGE SCALE GENOMIC DNA]</scope>
    <source>
        <strain evidence="2">if_2019</strain>
        <tissue evidence="1">Muscle</tissue>
    </source>
</reference>
<evidence type="ECO:0000313" key="1">
    <source>
        <dbReference type="EMBL" id="MEQ2236687.1"/>
    </source>
</evidence>
<comment type="caution">
    <text evidence="1">The sequence shown here is derived from an EMBL/GenBank/DDBJ whole genome shotgun (WGS) entry which is preliminary data.</text>
</comment>
<proteinExistence type="predicted"/>